<dbReference type="SUPFAM" id="SSF56059">
    <property type="entry name" value="Glutathione synthetase ATP-binding domain-like"/>
    <property type="match status" value="1"/>
</dbReference>
<evidence type="ECO:0000256" key="1">
    <source>
        <dbReference type="ARBA" id="ARBA00022598"/>
    </source>
</evidence>
<evidence type="ECO:0000313" key="7">
    <source>
        <dbReference type="Proteomes" id="UP000287224"/>
    </source>
</evidence>
<comment type="caution">
    <text evidence="6">The sequence shown here is derived from an EMBL/GenBank/DDBJ whole genome shotgun (WGS) entry which is preliminary data.</text>
</comment>
<gene>
    <name evidence="6" type="ORF">KDAU_48490</name>
</gene>
<dbReference type="EMBL" id="BIFQ01000001">
    <property type="protein sequence ID" value="GCE07520.1"/>
    <property type="molecule type" value="Genomic_DNA"/>
</dbReference>
<dbReference type="Gene3D" id="3.30.470.20">
    <property type="entry name" value="ATP-grasp fold, B domain"/>
    <property type="match status" value="1"/>
</dbReference>
<dbReference type="PANTHER" id="PTHR43585">
    <property type="entry name" value="FUMIPYRROLE BIOSYNTHESIS PROTEIN C"/>
    <property type="match status" value="1"/>
</dbReference>
<evidence type="ECO:0000313" key="6">
    <source>
        <dbReference type="EMBL" id="GCE07520.1"/>
    </source>
</evidence>
<keyword evidence="1" id="KW-0436">Ligase</keyword>
<evidence type="ECO:0000259" key="5">
    <source>
        <dbReference type="PROSITE" id="PS50975"/>
    </source>
</evidence>
<reference evidence="7" key="1">
    <citation type="submission" date="2018-12" db="EMBL/GenBank/DDBJ databases">
        <title>Tengunoibacter tsumagoiensis gen. nov., sp. nov., Dictyobacter kobayashii sp. nov., D. alpinus sp. nov., and D. joshuensis sp. nov. and description of Dictyobacteraceae fam. nov. within the order Ktedonobacterales isolated from Tengu-no-mugimeshi.</title>
        <authorList>
            <person name="Wang C.M."/>
            <person name="Zheng Y."/>
            <person name="Sakai Y."/>
            <person name="Toyoda A."/>
            <person name="Minakuchi Y."/>
            <person name="Abe K."/>
            <person name="Yokota A."/>
            <person name="Yabe S."/>
        </authorList>
    </citation>
    <scope>NUCLEOTIDE SEQUENCE [LARGE SCALE GENOMIC DNA]</scope>
    <source>
        <strain evidence="7">S-27</strain>
    </source>
</reference>
<evidence type="ECO:0000256" key="3">
    <source>
        <dbReference type="ARBA" id="ARBA00022840"/>
    </source>
</evidence>
<dbReference type="InterPro" id="IPR011761">
    <property type="entry name" value="ATP-grasp"/>
</dbReference>
<sequence>MFVDERTKRVLLLMSPATYRAGAFVKAAQQLGLEAVIGLDLPQTLAELWHVPLGLDFADITTSLQTIVEQAREEAFAAILSVDDSATELAAYANLALGLANNSPQASEAARDKLLMRQLMSAGGAPCPIFRSFWLHEDPEWIAGQVSYPCVLKPRRLSGSRGVIRADNPVEFLAAFERLKRLLLSDGASEHDTSILVEDFIPGFEVALEGLLTDGQLKVLTLFDKPDPLDGPFFEETIYVTPSRLPEVVQQSIAECVSTAAAALGLRTGPIHAELRVNEQGPWMLEMAGRSIGGLCSTILEFGSGMCLEELILRHAIGEEVATLEREEQAAGVMMIPIPGAGILKGVHGIEEALAVPLITGVEITAKLNNQLVPLPEGASYLGFIFARGATPVEVEAAIRQSHQRLRFEIRRSIPLLNTGGIR</sequence>
<dbReference type="Pfam" id="PF18603">
    <property type="entry name" value="LAL_C2"/>
    <property type="match status" value="1"/>
</dbReference>
<keyword evidence="2 4" id="KW-0547">Nucleotide-binding</keyword>
<dbReference type="GO" id="GO:0016874">
    <property type="term" value="F:ligase activity"/>
    <property type="evidence" value="ECO:0007669"/>
    <property type="project" value="UniProtKB-KW"/>
</dbReference>
<dbReference type="InterPro" id="IPR052032">
    <property type="entry name" value="ATP-dep_AA_Ligase"/>
</dbReference>
<dbReference type="RefSeq" id="WP_126598838.1">
    <property type="nucleotide sequence ID" value="NZ_BIFQ01000001.1"/>
</dbReference>
<keyword evidence="3 4" id="KW-0067">ATP-binding</keyword>
<dbReference type="InterPro" id="IPR040570">
    <property type="entry name" value="LAL_C2"/>
</dbReference>
<dbReference type="GO" id="GO:0046872">
    <property type="term" value="F:metal ion binding"/>
    <property type="evidence" value="ECO:0007669"/>
    <property type="project" value="InterPro"/>
</dbReference>
<feature type="domain" description="ATP-grasp" evidence="5">
    <location>
        <begin position="117"/>
        <end position="317"/>
    </location>
</feature>
<dbReference type="Pfam" id="PF13535">
    <property type="entry name" value="ATP-grasp_4"/>
    <property type="match status" value="1"/>
</dbReference>
<dbReference type="PANTHER" id="PTHR43585:SF2">
    <property type="entry name" value="ATP-GRASP ENZYME FSQD"/>
    <property type="match status" value="1"/>
</dbReference>
<dbReference type="PROSITE" id="PS50975">
    <property type="entry name" value="ATP_GRASP"/>
    <property type="match status" value="1"/>
</dbReference>
<accession>A0A401ZL34</accession>
<dbReference type="GO" id="GO:0005524">
    <property type="term" value="F:ATP binding"/>
    <property type="evidence" value="ECO:0007669"/>
    <property type="project" value="UniProtKB-UniRule"/>
</dbReference>
<evidence type="ECO:0000256" key="2">
    <source>
        <dbReference type="ARBA" id="ARBA00022741"/>
    </source>
</evidence>
<dbReference type="AlphaFoldDB" id="A0A401ZL34"/>
<dbReference type="OrthoDB" id="9803907at2"/>
<dbReference type="Proteomes" id="UP000287224">
    <property type="component" value="Unassembled WGS sequence"/>
</dbReference>
<evidence type="ECO:0000256" key="4">
    <source>
        <dbReference type="PROSITE-ProRule" id="PRU00409"/>
    </source>
</evidence>
<organism evidence="6 7">
    <name type="scientific">Dictyobacter aurantiacus</name>
    <dbReference type="NCBI Taxonomy" id="1936993"/>
    <lineage>
        <taxon>Bacteria</taxon>
        <taxon>Bacillati</taxon>
        <taxon>Chloroflexota</taxon>
        <taxon>Ktedonobacteria</taxon>
        <taxon>Ktedonobacterales</taxon>
        <taxon>Dictyobacteraceae</taxon>
        <taxon>Dictyobacter</taxon>
    </lineage>
</organism>
<keyword evidence="7" id="KW-1185">Reference proteome</keyword>
<proteinExistence type="predicted"/>
<name>A0A401ZL34_9CHLR</name>
<protein>
    <submittedName>
        <fullName evidence="6">Phosphoribosylglycinamide synthetase</fullName>
    </submittedName>
</protein>